<dbReference type="AlphaFoldDB" id="A0A2T3ITX3"/>
<accession>A0A2T3ITX3</accession>
<gene>
    <name evidence="1" type="ORF">C9I99_21770</name>
</gene>
<evidence type="ECO:0000313" key="2">
    <source>
        <dbReference type="Proteomes" id="UP000241222"/>
    </source>
</evidence>
<sequence>MTALLATAVLSGCQAVPTDIQTIEHRVYKVNKDSQIQLVASDLAVELGIHGVEWHSSLRPWNYQTLRTRSISLDEQDKQAAFLVLFRDTGLLPYYDQKENRIVVEPFATNIKDTTRFEPAFNRASNQSTELRANALEQQLAHQSLQTFNIYRDETLRDTVNRWARVGSVPSIIWYINDEEQKKIVSRTMRADSELIATDALHAIDTFLSSVNSQNTGRSFNSQYDADNNALIIHGMGKSEPLEVFQIEQTDTKSNLTRLANAYQIRLVYEGDVYRVNQGFKTVITSNVQKTFDELLTQYPMTASYNESTRTVTIRPI</sequence>
<dbReference type="EMBL" id="PYMH01000013">
    <property type="protein sequence ID" value="PSU31816.1"/>
    <property type="molecule type" value="Genomic_DNA"/>
</dbReference>
<name>A0A2T3ITX3_9GAMM</name>
<reference evidence="1 2" key="1">
    <citation type="submission" date="2018-03" db="EMBL/GenBank/DDBJ databases">
        <title>Whole genome sequencing of Histamine producing bacteria.</title>
        <authorList>
            <person name="Butler K."/>
        </authorList>
    </citation>
    <scope>NUCLEOTIDE SEQUENCE [LARGE SCALE GENOMIC DNA]</scope>
    <source>
        <strain evidence="1 2">JCM 13586</strain>
    </source>
</reference>
<evidence type="ECO:0000313" key="1">
    <source>
        <dbReference type="EMBL" id="PSU31816.1"/>
    </source>
</evidence>
<protein>
    <submittedName>
        <fullName evidence="1">Uncharacterized protein</fullName>
    </submittedName>
</protein>
<keyword evidence="2" id="KW-1185">Reference proteome</keyword>
<proteinExistence type="predicted"/>
<comment type="caution">
    <text evidence="1">The sequence shown here is derived from an EMBL/GenBank/DDBJ whole genome shotgun (WGS) entry which is preliminary data.</text>
</comment>
<organism evidence="1 2">
    <name type="scientific">Photobacterium lutimaris</name>
    <dbReference type="NCBI Taxonomy" id="388278"/>
    <lineage>
        <taxon>Bacteria</taxon>
        <taxon>Pseudomonadati</taxon>
        <taxon>Pseudomonadota</taxon>
        <taxon>Gammaproteobacteria</taxon>
        <taxon>Vibrionales</taxon>
        <taxon>Vibrionaceae</taxon>
        <taxon>Photobacterium</taxon>
    </lineage>
</organism>
<dbReference type="Proteomes" id="UP000241222">
    <property type="component" value="Unassembled WGS sequence"/>
</dbReference>